<accession>A0A8J3RA12</accession>
<dbReference type="EMBL" id="BOOG01000024">
    <property type="protein sequence ID" value="GIH70680.1"/>
    <property type="molecule type" value="Genomic_DNA"/>
</dbReference>
<evidence type="ECO:0000313" key="2">
    <source>
        <dbReference type="EMBL" id="GIH70680.1"/>
    </source>
</evidence>
<evidence type="ECO:0008006" key="4">
    <source>
        <dbReference type="Google" id="ProtNLM"/>
    </source>
</evidence>
<dbReference type="InterPro" id="IPR021903">
    <property type="entry name" value="DUF3515"/>
</dbReference>
<proteinExistence type="predicted"/>
<comment type="caution">
    <text evidence="2">The sequence shown here is derived from an EMBL/GenBank/DDBJ whole genome shotgun (WGS) entry which is preliminary data.</text>
</comment>
<dbReference type="PROSITE" id="PS51257">
    <property type="entry name" value="PROKAR_LIPOPROTEIN"/>
    <property type="match status" value="1"/>
</dbReference>
<dbReference type="Proteomes" id="UP000610966">
    <property type="component" value="Unassembled WGS sequence"/>
</dbReference>
<evidence type="ECO:0000256" key="1">
    <source>
        <dbReference type="SAM" id="SignalP"/>
    </source>
</evidence>
<feature type="signal peptide" evidence="1">
    <location>
        <begin position="1"/>
        <end position="22"/>
    </location>
</feature>
<keyword evidence="1" id="KW-0732">Signal</keyword>
<name>A0A8J3RA12_9ACTN</name>
<keyword evidence="3" id="KW-1185">Reference proteome</keyword>
<gene>
    <name evidence="2" type="ORF">Mth01_29330</name>
</gene>
<dbReference type="Pfam" id="PF12028">
    <property type="entry name" value="DUF3515"/>
    <property type="match status" value="1"/>
</dbReference>
<evidence type="ECO:0000313" key="3">
    <source>
        <dbReference type="Proteomes" id="UP000610966"/>
    </source>
</evidence>
<organism evidence="2 3">
    <name type="scientific">Sphaerimonospora thailandensis</name>
    <dbReference type="NCBI Taxonomy" id="795644"/>
    <lineage>
        <taxon>Bacteria</taxon>
        <taxon>Bacillati</taxon>
        <taxon>Actinomycetota</taxon>
        <taxon>Actinomycetes</taxon>
        <taxon>Streptosporangiales</taxon>
        <taxon>Streptosporangiaceae</taxon>
        <taxon>Sphaerimonospora</taxon>
    </lineage>
</organism>
<sequence>MRRLSFVSGVVAVLATMSAALTGCSTTVHVDPPSPTGAAAEACRRLGVVLPHALDGANRTMFEPASSFVSVWGDGEIMLRCGVPRPAEMAPTAEVSDINGVGWFSDPRRPLLFTAVNRVAYVEVTISKKHVPGEVLVDLADPIKKTIPE</sequence>
<reference evidence="2" key="1">
    <citation type="submission" date="2021-01" db="EMBL/GenBank/DDBJ databases">
        <title>Whole genome shotgun sequence of Sphaerimonospora thailandensis NBRC 107569.</title>
        <authorList>
            <person name="Komaki H."/>
            <person name="Tamura T."/>
        </authorList>
    </citation>
    <scope>NUCLEOTIDE SEQUENCE</scope>
    <source>
        <strain evidence="2">NBRC 107569</strain>
    </source>
</reference>
<dbReference type="AlphaFoldDB" id="A0A8J3RA12"/>
<protein>
    <recommendedName>
        <fullName evidence="4">DUF3515 family protein</fullName>
    </recommendedName>
</protein>
<feature type="chain" id="PRO_5038341157" description="DUF3515 family protein" evidence="1">
    <location>
        <begin position="23"/>
        <end position="149"/>
    </location>
</feature>